<sequence>MVLEQEALRAANKTEEAKTFPRRSLPCCAYDHAVENFAYTDESLLAQHQLNTPLLPYSAWISFLRRQTEKNVPSLQLQQLT</sequence>
<dbReference type="AlphaFoldDB" id="A0A0A9G0E4"/>
<accession>A0A0A9G0E4</accession>
<proteinExistence type="predicted"/>
<protein>
    <submittedName>
        <fullName evidence="1">Uncharacterized protein</fullName>
    </submittedName>
</protein>
<dbReference type="EMBL" id="GBRH01183823">
    <property type="protein sequence ID" value="JAE14073.1"/>
    <property type="molecule type" value="Transcribed_RNA"/>
</dbReference>
<reference evidence="1" key="1">
    <citation type="submission" date="2014-09" db="EMBL/GenBank/DDBJ databases">
        <authorList>
            <person name="Magalhaes I.L.F."/>
            <person name="Oliveira U."/>
            <person name="Santos F.R."/>
            <person name="Vidigal T.H.D.A."/>
            <person name="Brescovit A.D."/>
            <person name="Santos A.J."/>
        </authorList>
    </citation>
    <scope>NUCLEOTIDE SEQUENCE</scope>
    <source>
        <tissue evidence="1">Shoot tissue taken approximately 20 cm above the soil surface</tissue>
    </source>
</reference>
<name>A0A0A9G0E4_ARUDO</name>
<reference evidence="1" key="2">
    <citation type="journal article" date="2015" name="Data Brief">
        <title>Shoot transcriptome of the giant reed, Arundo donax.</title>
        <authorList>
            <person name="Barrero R.A."/>
            <person name="Guerrero F.D."/>
            <person name="Moolhuijzen P."/>
            <person name="Goolsby J.A."/>
            <person name="Tidwell J."/>
            <person name="Bellgard S.E."/>
            <person name="Bellgard M.I."/>
        </authorList>
    </citation>
    <scope>NUCLEOTIDE SEQUENCE</scope>
    <source>
        <tissue evidence="1">Shoot tissue taken approximately 20 cm above the soil surface</tissue>
    </source>
</reference>
<organism evidence="1">
    <name type="scientific">Arundo donax</name>
    <name type="common">Giant reed</name>
    <name type="synonym">Donax arundinaceus</name>
    <dbReference type="NCBI Taxonomy" id="35708"/>
    <lineage>
        <taxon>Eukaryota</taxon>
        <taxon>Viridiplantae</taxon>
        <taxon>Streptophyta</taxon>
        <taxon>Embryophyta</taxon>
        <taxon>Tracheophyta</taxon>
        <taxon>Spermatophyta</taxon>
        <taxon>Magnoliopsida</taxon>
        <taxon>Liliopsida</taxon>
        <taxon>Poales</taxon>
        <taxon>Poaceae</taxon>
        <taxon>PACMAD clade</taxon>
        <taxon>Arundinoideae</taxon>
        <taxon>Arundineae</taxon>
        <taxon>Arundo</taxon>
    </lineage>
</organism>
<evidence type="ECO:0000313" key="1">
    <source>
        <dbReference type="EMBL" id="JAE14073.1"/>
    </source>
</evidence>